<dbReference type="InterPro" id="IPR039248">
    <property type="entry name" value="Ptase_RsbX"/>
</dbReference>
<dbReference type="EMBL" id="JAPFIT010000010">
    <property type="protein sequence ID" value="MDC5739116.1"/>
    <property type="molecule type" value="Genomic_DNA"/>
</dbReference>
<comment type="caution">
    <text evidence="3">The sequence shown here is derived from an EMBL/GenBank/DDBJ whole genome shotgun (WGS) entry which is preliminary data.</text>
</comment>
<dbReference type="PANTHER" id="PTHR35801:SF1">
    <property type="entry name" value="PHOSPHOSERINE PHOSPHATASE RSBX"/>
    <property type="match status" value="1"/>
</dbReference>
<evidence type="ECO:0000313" key="3">
    <source>
        <dbReference type="EMBL" id="OAM98009.1"/>
    </source>
</evidence>
<dbReference type="PANTHER" id="PTHR35801">
    <property type="entry name" value="PHOSPHOSERINE PHOSPHATASE RSBX"/>
    <property type="match status" value="1"/>
</dbReference>
<dbReference type="EMBL" id="LUAX01000007">
    <property type="protein sequence ID" value="OAM98009.1"/>
    <property type="molecule type" value="Genomic_DNA"/>
</dbReference>
<feature type="domain" description="PPM-type phosphatase" evidence="1">
    <location>
        <begin position="4"/>
        <end position="191"/>
    </location>
</feature>
<dbReference type="Pfam" id="PF07228">
    <property type="entry name" value="SpoIIE"/>
    <property type="match status" value="1"/>
</dbReference>
<reference evidence="2" key="2">
    <citation type="submission" date="2022-11" db="EMBL/GenBank/DDBJ databases">
        <title>Role of the vibriolysin VemA secreted by the emergent pathogen Vibrio europaeus in the colonization of Manila clam mucus.</title>
        <authorList>
            <person name="Martinez C."/>
            <person name="Rodriguez S."/>
            <person name="Vences A."/>
            <person name="Barja J.L."/>
            <person name="Toranzo A.E."/>
            <person name="Dubert J."/>
        </authorList>
    </citation>
    <scope>NUCLEOTIDE SEQUENCE</scope>
    <source>
        <strain evidence="2">3454</strain>
    </source>
</reference>
<evidence type="ECO:0000259" key="1">
    <source>
        <dbReference type="SMART" id="SM00331"/>
    </source>
</evidence>
<keyword evidence="5" id="KW-1185">Reference proteome</keyword>
<dbReference type="AlphaFoldDB" id="A0A178J8R9"/>
<dbReference type="OrthoDB" id="479131at2"/>
<reference evidence="3 4" key="1">
    <citation type="submission" date="2016-03" db="EMBL/GenBank/DDBJ databases">
        <title>Draft genome sequence of the Vibrio tubiashii subs. europaeus.</title>
        <authorList>
            <person name="Spinard E."/>
            <person name="Dubert J."/>
            <person name="Nelson D.R."/>
            <person name="Barja J.L."/>
        </authorList>
    </citation>
    <scope>NUCLEOTIDE SEQUENCE [LARGE SCALE GENOMIC DNA]</scope>
    <source>
        <strain evidence="4">PP-638</strain>
        <strain evidence="3">PP2-638</strain>
    </source>
</reference>
<proteinExistence type="predicted"/>
<dbReference type="GeneID" id="78078214"/>
<dbReference type="SMART" id="SM00331">
    <property type="entry name" value="PP2C_SIG"/>
    <property type="match status" value="1"/>
</dbReference>
<dbReference type="Proteomes" id="UP000094761">
    <property type="component" value="Unassembled WGS sequence"/>
</dbReference>
<dbReference type="InterPro" id="IPR001932">
    <property type="entry name" value="PPM-type_phosphatase-like_dom"/>
</dbReference>
<evidence type="ECO:0000313" key="4">
    <source>
        <dbReference type="Proteomes" id="UP000094761"/>
    </source>
</evidence>
<dbReference type="RefSeq" id="WP_069669169.1">
    <property type="nucleotide sequence ID" value="NZ_JAPFIM010000018.1"/>
</dbReference>
<gene>
    <name evidence="3" type="ORF">AZ468_21020</name>
    <name evidence="2" type="ORF">OPW20_03500</name>
</gene>
<evidence type="ECO:0000313" key="2">
    <source>
        <dbReference type="EMBL" id="MDC5739116.1"/>
    </source>
</evidence>
<dbReference type="Proteomes" id="UP001150001">
    <property type="component" value="Unassembled WGS sequence"/>
</dbReference>
<protein>
    <submittedName>
        <fullName evidence="2 3">Serine/threonine-protein phosphatase</fullName>
    </submittedName>
</protein>
<dbReference type="InterPro" id="IPR036457">
    <property type="entry name" value="PPM-type-like_dom_sf"/>
</dbReference>
<dbReference type="Gene3D" id="3.60.40.10">
    <property type="entry name" value="PPM-type phosphatase domain"/>
    <property type="match status" value="1"/>
</dbReference>
<name>A0A178J8R9_9VIBR</name>
<evidence type="ECO:0000313" key="5">
    <source>
        <dbReference type="Proteomes" id="UP001150001"/>
    </source>
</evidence>
<organism evidence="3 4">
    <name type="scientific">Vibrio europaeus</name>
    <dbReference type="NCBI Taxonomy" id="300876"/>
    <lineage>
        <taxon>Bacteria</taxon>
        <taxon>Pseudomonadati</taxon>
        <taxon>Pseudomonadota</taxon>
        <taxon>Gammaproteobacteria</taxon>
        <taxon>Vibrionales</taxon>
        <taxon>Vibrionaceae</taxon>
        <taxon>Vibrio</taxon>
        <taxon>Vibrio oreintalis group</taxon>
    </lineage>
</organism>
<accession>A0A178J8R9</accession>
<sequence>MGFQYSVKCVPYRDEPEAGDGFHICTLENGLLVTIIDVLGHGEKAAQLARQIETFLDDIASADIDWAMRQAHEFLTGTIGAAMTMVFFDSAKLKGYGLGVGNTLIRHLGDNGTSFHAQAGIVGETLPNLRHFEFEFSDDSTFLLTTDGVKENISQSELDHANGKAVEYISSYFIESFSKPFDDATVIVVRFSHD</sequence>
<dbReference type="SUPFAM" id="SSF81606">
    <property type="entry name" value="PP2C-like"/>
    <property type="match status" value="1"/>
</dbReference>